<sequence>MRRDPVTREVVDLIADMSARFHEEYEAAAAAHDLTAVQAKLLTVVADEPVPMNRIAAVLKCEPSNITGLVDRLAARGLVTREPSANDRRVKLVAATSAGTRLSGEVWANLDFAAEPLAALSDQERRTLRDLLRRIQQDAATPDGRDVPV</sequence>
<comment type="caution">
    <text evidence="5">The sequence shown here is derived from an EMBL/GenBank/DDBJ whole genome shotgun (WGS) entry which is preliminary data.</text>
</comment>
<organism evidence="5 6">
    <name type="scientific">Actinocrinis puniceicyclus</name>
    <dbReference type="NCBI Taxonomy" id="977794"/>
    <lineage>
        <taxon>Bacteria</taxon>
        <taxon>Bacillati</taxon>
        <taxon>Actinomycetota</taxon>
        <taxon>Actinomycetes</taxon>
        <taxon>Catenulisporales</taxon>
        <taxon>Actinospicaceae</taxon>
        <taxon>Actinocrinis</taxon>
    </lineage>
</organism>
<keyword evidence="6" id="KW-1185">Reference proteome</keyword>
<evidence type="ECO:0000259" key="4">
    <source>
        <dbReference type="PROSITE" id="PS50995"/>
    </source>
</evidence>
<evidence type="ECO:0000313" key="6">
    <source>
        <dbReference type="Proteomes" id="UP000677913"/>
    </source>
</evidence>
<dbReference type="RefSeq" id="WP_211469653.1">
    <property type="nucleotide sequence ID" value="NZ_JAGSXH010000077.1"/>
</dbReference>
<gene>
    <name evidence="5" type="ORF">KGA66_19755</name>
</gene>
<dbReference type="AlphaFoldDB" id="A0A8J7WTB3"/>
<keyword evidence="2" id="KW-0238">DNA-binding</keyword>
<protein>
    <submittedName>
        <fullName evidence="5">MarR family transcriptional regulator</fullName>
    </submittedName>
</protein>
<dbReference type="GO" id="GO:0003677">
    <property type="term" value="F:DNA binding"/>
    <property type="evidence" value="ECO:0007669"/>
    <property type="project" value="UniProtKB-KW"/>
</dbReference>
<dbReference type="InterPro" id="IPR023187">
    <property type="entry name" value="Tscrpt_reg_MarR-type_CS"/>
</dbReference>
<keyword evidence="3" id="KW-0804">Transcription</keyword>
<dbReference type="SMART" id="SM00347">
    <property type="entry name" value="HTH_MARR"/>
    <property type="match status" value="1"/>
</dbReference>
<dbReference type="InterPro" id="IPR039422">
    <property type="entry name" value="MarR/SlyA-like"/>
</dbReference>
<evidence type="ECO:0000256" key="3">
    <source>
        <dbReference type="ARBA" id="ARBA00023163"/>
    </source>
</evidence>
<dbReference type="PROSITE" id="PS01117">
    <property type="entry name" value="HTH_MARR_1"/>
    <property type="match status" value="1"/>
</dbReference>
<dbReference type="PROSITE" id="PS50995">
    <property type="entry name" value="HTH_MARR_2"/>
    <property type="match status" value="1"/>
</dbReference>
<dbReference type="EMBL" id="JAGSXH010000077">
    <property type="protein sequence ID" value="MBS2965295.1"/>
    <property type="molecule type" value="Genomic_DNA"/>
</dbReference>
<dbReference type="PANTHER" id="PTHR33164:SF99">
    <property type="entry name" value="MARR FAMILY REGULATORY PROTEIN"/>
    <property type="match status" value="1"/>
</dbReference>
<dbReference type="PRINTS" id="PR00598">
    <property type="entry name" value="HTHMARR"/>
</dbReference>
<dbReference type="SUPFAM" id="SSF46785">
    <property type="entry name" value="Winged helix' DNA-binding domain"/>
    <property type="match status" value="1"/>
</dbReference>
<evidence type="ECO:0000256" key="2">
    <source>
        <dbReference type="ARBA" id="ARBA00023125"/>
    </source>
</evidence>
<dbReference type="Proteomes" id="UP000677913">
    <property type="component" value="Unassembled WGS sequence"/>
</dbReference>
<keyword evidence="1" id="KW-0805">Transcription regulation</keyword>
<reference evidence="5" key="1">
    <citation type="submission" date="2021-04" db="EMBL/GenBank/DDBJ databases">
        <title>Genome based classification of Actinospica acidithermotolerans sp. nov., an actinobacterium isolated from an Indonesian hot spring.</title>
        <authorList>
            <person name="Kusuma A.B."/>
            <person name="Putra K.E."/>
            <person name="Nafisah S."/>
            <person name="Loh J."/>
            <person name="Nouioui I."/>
            <person name="Goodfellow M."/>
        </authorList>
    </citation>
    <scope>NUCLEOTIDE SEQUENCE</scope>
    <source>
        <strain evidence="5">DSM 45618</strain>
    </source>
</reference>
<evidence type="ECO:0000256" key="1">
    <source>
        <dbReference type="ARBA" id="ARBA00023015"/>
    </source>
</evidence>
<dbReference type="InterPro" id="IPR000835">
    <property type="entry name" value="HTH_MarR-typ"/>
</dbReference>
<feature type="domain" description="HTH marR-type" evidence="4">
    <location>
        <begin position="7"/>
        <end position="137"/>
    </location>
</feature>
<proteinExistence type="predicted"/>
<dbReference type="Gene3D" id="1.10.10.10">
    <property type="entry name" value="Winged helix-like DNA-binding domain superfamily/Winged helix DNA-binding domain"/>
    <property type="match status" value="1"/>
</dbReference>
<dbReference type="GO" id="GO:0006950">
    <property type="term" value="P:response to stress"/>
    <property type="evidence" value="ECO:0007669"/>
    <property type="project" value="TreeGrafter"/>
</dbReference>
<evidence type="ECO:0000313" key="5">
    <source>
        <dbReference type="EMBL" id="MBS2965295.1"/>
    </source>
</evidence>
<dbReference type="InterPro" id="IPR036388">
    <property type="entry name" value="WH-like_DNA-bd_sf"/>
</dbReference>
<dbReference type="PANTHER" id="PTHR33164">
    <property type="entry name" value="TRANSCRIPTIONAL REGULATOR, MARR FAMILY"/>
    <property type="match status" value="1"/>
</dbReference>
<accession>A0A8J7WTB3</accession>
<dbReference type="Pfam" id="PF12802">
    <property type="entry name" value="MarR_2"/>
    <property type="match status" value="1"/>
</dbReference>
<name>A0A8J7WTB3_9ACTN</name>
<dbReference type="InterPro" id="IPR036390">
    <property type="entry name" value="WH_DNA-bd_sf"/>
</dbReference>
<dbReference type="GO" id="GO:0003700">
    <property type="term" value="F:DNA-binding transcription factor activity"/>
    <property type="evidence" value="ECO:0007669"/>
    <property type="project" value="InterPro"/>
</dbReference>